<dbReference type="InterPro" id="IPR036597">
    <property type="entry name" value="Fido-like_dom_sf"/>
</dbReference>
<gene>
    <name evidence="3" type="ORF">GCM10025862_00960</name>
    <name evidence="4" type="ORF">GCM10025862_39650</name>
</gene>
<reference evidence="5" key="2">
    <citation type="journal article" date="2019" name="Int. J. Syst. Evol. Microbiol.">
        <title>The Global Catalogue of Microorganisms (GCM) 10K type strain sequencing project: providing services to taxonomists for standard genome sequencing and annotation.</title>
        <authorList>
            <consortium name="The Broad Institute Genomics Platform"/>
            <consortium name="The Broad Institute Genome Sequencing Center for Infectious Disease"/>
            <person name="Wu L."/>
            <person name="Ma J."/>
        </authorList>
    </citation>
    <scope>NUCLEOTIDE SEQUENCE [LARGE SCALE GENOMIC DNA]</scope>
    <source>
        <strain evidence="5">NBRC 105830</strain>
    </source>
</reference>
<reference evidence="4" key="3">
    <citation type="submission" date="2023-02" db="EMBL/GenBank/DDBJ databases">
        <authorList>
            <person name="Sun Q."/>
            <person name="Mori K."/>
        </authorList>
    </citation>
    <scope>NUCLEOTIDE SEQUENCE</scope>
    <source>
        <strain evidence="4">NBRC 105830</strain>
    </source>
</reference>
<feature type="domain" description="Fido" evidence="2">
    <location>
        <begin position="89"/>
        <end position="251"/>
    </location>
</feature>
<dbReference type="PROSITE" id="PS51459">
    <property type="entry name" value="FIDO"/>
    <property type="match status" value="1"/>
</dbReference>
<dbReference type="Gene3D" id="1.10.3290.10">
    <property type="entry name" value="Fido-like domain"/>
    <property type="match status" value="1"/>
</dbReference>
<proteinExistence type="predicted"/>
<sequence>MEQAREACTQLRWHQALRRRIPEAAAESRVRGAWSSADLDGARLPVASVRDVVRGALSWPEQPDPAERVARSAVLATLEAEHLVRSGVPARQLLARLHTAAAGAGGGAGGAAAGAGAGDARADAQDGVGRPRSGDQACLELTDLGPVPTGPALETRLAGLVELMEAPPEVPAALVSALVHAEVAVLRPFGSGNALVARAAERVLVQRRGLDATGVAVPEVGHRAVGPAAYVGALAGYAQGSADGVALWLRHATAAYVAGAAEGTRIADAVLAGRLS</sequence>
<dbReference type="Proteomes" id="UP001157109">
    <property type="component" value="Unassembled WGS sequence"/>
</dbReference>
<keyword evidence="5" id="KW-1185">Reference proteome</keyword>
<dbReference type="RefSeq" id="WP_284283343.1">
    <property type="nucleotide sequence ID" value="NZ_BSUJ01000001.1"/>
</dbReference>
<evidence type="ECO:0000259" key="2">
    <source>
        <dbReference type="PROSITE" id="PS51459"/>
    </source>
</evidence>
<evidence type="ECO:0000256" key="1">
    <source>
        <dbReference type="SAM" id="MobiDB-lite"/>
    </source>
</evidence>
<reference evidence="4" key="1">
    <citation type="journal article" date="2014" name="Int. J. Syst. Evol. Microbiol.">
        <title>Complete genome of a new Firmicutes species belonging to the dominant human colonic microbiota ('Ruminococcus bicirculans') reveals two chromosomes and a selective capacity to utilize plant glucans.</title>
        <authorList>
            <consortium name="NISC Comparative Sequencing Program"/>
            <person name="Wegmann U."/>
            <person name="Louis P."/>
            <person name="Goesmann A."/>
            <person name="Henrissat B."/>
            <person name="Duncan S.H."/>
            <person name="Flint H.J."/>
        </authorList>
    </citation>
    <scope>NUCLEOTIDE SEQUENCE</scope>
    <source>
        <strain evidence="4">NBRC 105830</strain>
    </source>
</reference>
<comment type="caution">
    <text evidence="4">The sequence shown here is derived from an EMBL/GenBank/DDBJ whole genome shotgun (WGS) entry which is preliminary data.</text>
</comment>
<organism evidence="4 5">
    <name type="scientific">Arsenicicoccus piscis</name>
    <dbReference type="NCBI Taxonomy" id="673954"/>
    <lineage>
        <taxon>Bacteria</taxon>
        <taxon>Bacillati</taxon>
        <taxon>Actinomycetota</taxon>
        <taxon>Actinomycetes</taxon>
        <taxon>Micrococcales</taxon>
        <taxon>Intrasporangiaceae</taxon>
        <taxon>Arsenicicoccus</taxon>
    </lineage>
</organism>
<evidence type="ECO:0000313" key="3">
    <source>
        <dbReference type="EMBL" id="GMA18075.1"/>
    </source>
</evidence>
<evidence type="ECO:0000313" key="4">
    <source>
        <dbReference type="EMBL" id="GMA21944.1"/>
    </source>
</evidence>
<dbReference type="EMBL" id="BSUJ01000001">
    <property type="protein sequence ID" value="GMA21944.1"/>
    <property type="molecule type" value="Genomic_DNA"/>
</dbReference>
<evidence type="ECO:0000313" key="5">
    <source>
        <dbReference type="Proteomes" id="UP001157109"/>
    </source>
</evidence>
<accession>A0ABQ6HW69</accession>
<dbReference type="EMBL" id="BSUJ01000001">
    <property type="protein sequence ID" value="GMA18075.1"/>
    <property type="molecule type" value="Genomic_DNA"/>
</dbReference>
<feature type="region of interest" description="Disordered" evidence="1">
    <location>
        <begin position="105"/>
        <end position="144"/>
    </location>
</feature>
<feature type="compositionally biased region" description="Gly residues" evidence="1">
    <location>
        <begin position="105"/>
        <end position="117"/>
    </location>
</feature>
<dbReference type="InterPro" id="IPR003812">
    <property type="entry name" value="Fido"/>
</dbReference>
<protein>
    <recommendedName>
        <fullName evidence="2">Fido domain-containing protein</fullName>
    </recommendedName>
</protein>
<name>A0ABQ6HW69_9MICO</name>